<comment type="similarity">
    <text evidence="2">Belongs to the ABC transporter superfamily. ABCC family. Conjugate transporter (TC 3.A.1.208) subfamily.</text>
</comment>
<feature type="transmembrane region" description="Helical" evidence="12">
    <location>
        <begin position="1083"/>
        <end position="1116"/>
    </location>
</feature>
<dbReference type="InterPro" id="IPR003439">
    <property type="entry name" value="ABC_transporter-like_ATP-bd"/>
</dbReference>
<dbReference type="FunFam" id="3.40.50.300:FF:000074">
    <property type="entry name" value="Multidrug resistance-associated protein 5 isoform 1"/>
    <property type="match status" value="1"/>
</dbReference>
<feature type="region of interest" description="Disordered" evidence="11">
    <location>
        <begin position="862"/>
        <end position="937"/>
    </location>
</feature>
<keyword evidence="8" id="KW-0067">ATP-binding</keyword>
<dbReference type="FunCoup" id="A0A0G4FEJ8">
    <property type="interactions" value="5"/>
</dbReference>
<dbReference type="PROSITE" id="PS50929">
    <property type="entry name" value="ABC_TM1F"/>
    <property type="match status" value="2"/>
</dbReference>
<evidence type="ECO:0000256" key="1">
    <source>
        <dbReference type="ARBA" id="ARBA00004128"/>
    </source>
</evidence>
<evidence type="ECO:0000256" key="3">
    <source>
        <dbReference type="ARBA" id="ARBA00022448"/>
    </source>
</evidence>
<dbReference type="PROSITE" id="PS00211">
    <property type="entry name" value="ABC_TRANSPORTER_1"/>
    <property type="match status" value="2"/>
</dbReference>
<sequence>MGRLCAAGFTGDALPTCLTDVIFSAAACFYAVAAALVLVIHPNLQYFNVPPRGTRLQMLLYSKLDNARYVSVALTVLFNVSAAIVLVSWRGVGYEDHTYADSVFGYVAVVFVGGIYLVMLTFEVVKGRKESTLLSIMWVVLLVARAFSIGHYIDALQQPASSPVVNGILYLVSMALLVTSTVLCTLFRANRATISNVGLGQQLLSMHEVGGSGGMMTAEGGQSGVDMKLPELEAGWFSILTFSWLNRLIATGKRRALQEEDLFDLHPSENSDVLSRLFEGKWREEVLRGPTHAFLTRALCRSFYPIFLVSVALKFTYDCLQFVGPQMLKLTLNYLNNDEPTWRGYLYVFGMFAAPVTQTFVLHQYFHRCFRLGMRLKSVVTQTVYRKSLRISPGMAGKLNADGSVNRNSPGKSTGEIVNLMSIDAQRLQDLMAYFHTLWSAPFQITVAIVMLWFEVGPAVFAGVAVLAASVPLTGVIARRMRSLQQQLMKVKDERIKVTNEVMSGMKIIKFYAWETSFGESITSIRNEELKILWRYRMMQTWSRFMWGAVPVLVSAATFTAFVLAGNELTASKAFTSLALFNILRFPTQMLPNMINNCMEARVSVLRLQEFLETPEISALPPPGIVVPGAPTVSVRDAELRWPDGSPLIDHISFECKPGQLTMIVGATGAGKSGLLASLIGDIKAARGSVSTGGNIGYAAQVAWIQNSTVQDNICFGKRFSRRFYDDVLDACALKHDLEILPAGDQTEIGEKGINLSGGQKQRVSLARAVYQQADVYLLDDCLSAVDSHVAQHIFHKCIKGLLRQKTVVLVTHKLELLSEADQIVFLRDRTVAYCGGFDGFRRLPDAYSALMRMFQEYKDEADDPDYAEDEQQTDEGATGETGGAAQMNGMKPSGAGSALGPPNTPKRDISSKSRRSRLSSAEDIREKQKEEKRRSEGALIDREYVEAGAVSRQVYWHYFMGCGGVAMVVWIILSLMGQQGSSILSNSWLSYWSDNPQMGQYMGLGFYVLFSFIQTVMSFAGSFVNAAAGQKGARHFHQGLIRGVMRAPMAFFDTTPTGRLINRFSKDTYTIDEVLPNSIFMYLWTLSLVLGTIGVVAFVVPWFIAALFPLGWYYLATQEYYIPSSRQLKRLDSVLRSPIFAHFSETLDGVPTIRAFRAQDRFIFINEQRLDSNLRAYYLNVASNRWLAIRLEFVGTCAVSLTGLLAVLGRGTVAAGLGGLAISYALNVTQILNWMVRMASERESNIVSVERVKEYAELPGEAPAVLPDHRPPQAWPQQGAVTFMDYQMRYRPNLPLVLMGLNFTIRPGEKVGIVGRTGAGKSSMLQALLRLVEPAGGCITVDGVDVTSIGLFDLRSKFSIIPQDPTLFTGTVRSNLDPFQQYSDAAIWDALQRSYLKAKISEGEGGLDQPVEEGGRNFSLGQRQLMCLARALLRNSKILLLDEATSAVDQHTDQLIQRSIRTSFTDSTVMTIAHRIDTILDYDRVMVMDAGNVAEFDAPMALLDSDDSIFRSMAQGAGITSAAAAAGVVQKLRQAAEETSEAASSAANTAEATGHVGNPVYRGKRGEMVTENGNNVVSSETTIANTPATLMANGVKDK</sequence>
<dbReference type="InterPro" id="IPR011527">
    <property type="entry name" value="ABC1_TM_dom"/>
</dbReference>
<keyword evidence="10 12" id="KW-0472">Membrane</keyword>
<feature type="domain" description="ABC transmembrane type-1" evidence="14">
    <location>
        <begin position="308"/>
        <end position="600"/>
    </location>
</feature>
<dbReference type="Pfam" id="PF00005">
    <property type="entry name" value="ABC_tran"/>
    <property type="match status" value="2"/>
</dbReference>
<feature type="transmembrane region" description="Helical" evidence="12">
    <location>
        <begin position="303"/>
        <end position="324"/>
    </location>
</feature>
<dbReference type="PhylomeDB" id="A0A0G4FEJ8"/>
<dbReference type="CDD" id="cd18603">
    <property type="entry name" value="ABC_6TM_MRP1_2_3_6_D2_like"/>
    <property type="match status" value="1"/>
</dbReference>
<evidence type="ECO:0000256" key="5">
    <source>
        <dbReference type="ARBA" id="ARBA00022692"/>
    </source>
</evidence>
<feature type="compositionally biased region" description="Low complexity" evidence="11">
    <location>
        <begin position="1542"/>
        <end position="1554"/>
    </location>
</feature>
<evidence type="ECO:0000313" key="16">
    <source>
        <dbReference type="Proteomes" id="UP000041254"/>
    </source>
</evidence>
<dbReference type="Proteomes" id="UP000041254">
    <property type="component" value="Unassembled WGS sequence"/>
</dbReference>
<dbReference type="FunFam" id="1.20.1560.10:FF:000020">
    <property type="entry name" value="ABC metal ion transporter"/>
    <property type="match status" value="1"/>
</dbReference>
<feature type="transmembrane region" description="Helical" evidence="12">
    <location>
        <begin position="431"/>
        <end position="454"/>
    </location>
</feature>
<dbReference type="GO" id="GO:0005524">
    <property type="term" value="F:ATP binding"/>
    <property type="evidence" value="ECO:0007669"/>
    <property type="project" value="UniProtKB-KW"/>
</dbReference>
<feature type="transmembrane region" description="Helical" evidence="12">
    <location>
        <begin position="956"/>
        <end position="978"/>
    </location>
</feature>
<feature type="transmembrane region" description="Helical" evidence="12">
    <location>
        <begin position="460"/>
        <end position="478"/>
    </location>
</feature>
<evidence type="ECO:0000256" key="10">
    <source>
        <dbReference type="ARBA" id="ARBA00023136"/>
    </source>
</evidence>
<keyword evidence="16" id="KW-1185">Reference proteome</keyword>
<feature type="compositionally biased region" description="Basic and acidic residues" evidence="11">
    <location>
        <begin position="921"/>
        <end position="937"/>
    </location>
</feature>
<dbReference type="STRING" id="1169540.A0A0G4FEJ8"/>
<evidence type="ECO:0000256" key="8">
    <source>
        <dbReference type="ARBA" id="ARBA00022840"/>
    </source>
</evidence>
<evidence type="ECO:0000256" key="2">
    <source>
        <dbReference type="ARBA" id="ARBA00009726"/>
    </source>
</evidence>
<dbReference type="InterPro" id="IPR050173">
    <property type="entry name" value="ABC_transporter_C-like"/>
</dbReference>
<dbReference type="OMA" id="CMVPDGL"/>
<keyword evidence="6" id="KW-0677">Repeat</keyword>
<feature type="transmembrane region" description="Helical" evidence="12">
    <location>
        <begin position="132"/>
        <end position="153"/>
    </location>
</feature>
<evidence type="ECO:0000256" key="12">
    <source>
        <dbReference type="SAM" id="Phobius"/>
    </source>
</evidence>
<reference evidence="15 16" key="1">
    <citation type="submission" date="2014-11" db="EMBL/GenBank/DDBJ databases">
        <authorList>
            <person name="Zhu J."/>
            <person name="Qi W."/>
            <person name="Song R."/>
        </authorList>
    </citation>
    <scope>NUCLEOTIDE SEQUENCE [LARGE SCALE GENOMIC DNA]</scope>
</reference>
<keyword evidence="9 12" id="KW-1133">Transmembrane helix</keyword>
<evidence type="ECO:0000256" key="9">
    <source>
        <dbReference type="ARBA" id="ARBA00022989"/>
    </source>
</evidence>
<keyword evidence="4" id="KW-0926">Vacuole</keyword>
<evidence type="ECO:0000256" key="11">
    <source>
        <dbReference type="SAM" id="MobiDB-lite"/>
    </source>
</evidence>
<keyword evidence="3" id="KW-0813">Transport</keyword>
<dbReference type="PANTHER" id="PTHR24223">
    <property type="entry name" value="ATP-BINDING CASSETTE SUB-FAMILY C"/>
    <property type="match status" value="1"/>
</dbReference>
<feature type="transmembrane region" description="Helical" evidence="12">
    <location>
        <begin position="23"/>
        <end position="48"/>
    </location>
</feature>
<feature type="compositionally biased region" description="Low complexity" evidence="11">
    <location>
        <begin position="875"/>
        <end position="887"/>
    </location>
</feature>
<dbReference type="InterPro" id="IPR027417">
    <property type="entry name" value="P-loop_NTPase"/>
</dbReference>
<feature type="domain" description="ABC transporter" evidence="13">
    <location>
        <begin position="1282"/>
        <end position="1516"/>
    </location>
</feature>
<dbReference type="FunFam" id="1.20.1560.10:FF:000001">
    <property type="entry name" value="ATP-binding cassette subfamily C member 1"/>
    <property type="match status" value="1"/>
</dbReference>
<dbReference type="InterPro" id="IPR036640">
    <property type="entry name" value="ABC1_TM_sf"/>
</dbReference>
<dbReference type="VEuPathDB" id="CryptoDB:Vbra_9071"/>
<accession>A0A0G4FEJ8</accession>
<dbReference type="CDD" id="cd03250">
    <property type="entry name" value="ABCC_MRP_domain1"/>
    <property type="match status" value="1"/>
</dbReference>
<evidence type="ECO:0000256" key="4">
    <source>
        <dbReference type="ARBA" id="ARBA00022554"/>
    </source>
</evidence>
<dbReference type="GO" id="GO:0000323">
    <property type="term" value="C:lytic vacuole"/>
    <property type="evidence" value="ECO:0007669"/>
    <property type="project" value="UniProtKB-ARBA"/>
</dbReference>
<protein>
    <submittedName>
        <fullName evidence="15">Uncharacterized protein</fullName>
    </submittedName>
</protein>
<feature type="domain" description="ABC transporter" evidence="13">
    <location>
        <begin position="633"/>
        <end position="854"/>
    </location>
</feature>
<dbReference type="InParanoid" id="A0A0G4FEJ8"/>
<evidence type="ECO:0000259" key="13">
    <source>
        <dbReference type="PROSITE" id="PS50893"/>
    </source>
</evidence>
<comment type="subcellular location">
    <subcellularLocation>
        <location evidence="1">Vacuole membrane</location>
        <topology evidence="1">Multi-pass membrane protein</topology>
    </subcellularLocation>
</comment>
<dbReference type="CDD" id="cd18595">
    <property type="entry name" value="ABC_6TM_MRP1_2_3_6_D1_like"/>
    <property type="match status" value="1"/>
</dbReference>
<dbReference type="FunFam" id="3.40.50.300:FF:000997">
    <property type="entry name" value="Multidrug resistance-associated protein 1"/>
    <property type="match status" value="1"/>
</dbReference>
<feature type="transmembrane region" description="Helical" evidence="12">
    <location>
        <begin position="545"/>
        <end position="565"/>
    </location>
</feature>
<keyword evidence="7" id="KW-0547">Nucleotide-binding</keyword>
<feature type="transmembrane region" description="Helical" evidence="12">
    <location>
        <begin position="103"/>
        <end position="125"/>
    </location>
</feature>
<evidence type="ECO:0000313" key="15">
    <source>
        <dbReference type="EMBL" id="CEM11398.1"/>
    </source>
</evidence>
<feature type="transmembrane region" description="Helical" evidence="12">
    <location>
        <begin position="69"/>
        <end position="91"/>
    </location>
</feature>
<dbReference type="SUPFAM" id="SSF90123">
    <property type="entry name" value="ABC transporter transmembrane region"/>
    <property type="match status" value="2"/>
</dbReference>
<gene>
    <name evidence="15" type="ORF">Vbra_9071</name>
</gene>
<feature type="transmembrane region" description="Helical" evidence="12">
    <location>
        <begin position="344"/>
        <end position="366"/>
    </location>
</feature>
<dbReference type="PROSITE" id="PS50893">
    <property type="entry name" value="ABC_TRANSPORTER_2"/>
    <property type="match status" value="2"/>
</dbReference>
<organism evidence="15 16">
    <name type="scientific">Vitrella brassicaformis (strain CCMP3155)</name>
    <dbReference type="NCBI Taxonomy" id="1169540"/>
    <lineage>
        <taxon>Eukaryota</taxon>
        <taxon>Sar</taxon>
        <taxon>Alveolata</taxon>
        <taxon>Colpodellida</taxon>
        <taxon>Vitrellaceae</taxon>
        <taxon>Vitrella</taxon>
    </lineage>
</organism>
<feature type="transmembrane region" description="Helical" evidence="12">
    <location>
        <begin position="1188"/>
        <end position="1209"/>
    </location>
</feature>
<feature type="domain" description="ABC transmembrane type-1" evidence="14">
    <location>
        <begin position="970"/>
        <end position="1245"/>
    </location>
</feature>
<dbReference type="EMBL" id="CDMY01000415">
    <property type="protein sequence ID" value="CEM11398.1"/>
    <property type="molecule type" value="Genomic_DNA"/>
</dbReference>
<dbReference type="GO" id="GO:0140359">
    <property type="term" value="F:ABC-type transporter activity"/>
    <property type="evidence" value="ECO:0007669"/>
    <property type="project" value="InterPro"/>
</dbReference>
<dbReference type="OrthoDB" id="6500128at2759"/>
<keyword evidence="5 12" id="KW-0812">Transmembrane</keyword>
<dbReference type="Gene3D" id="1.20.1560.10">
    <property type="entry name" value="ABC transporter type 1, transmembrane domain"/>
    <property type="match status" value="2"/>
</dbReference>
<evidence type="ECO:0000256" key="6">
    <source>
        <dbReference type="ARBA" id="ARBA00022737"/>
    </source>
</evidence>
<dbReference type="GO" id="GO:0016887">
    <property type="term" value="F:ATP hydrolysis activity"/>
    <property type="evidence" value="ECO:0007669"/>
    <property type="project" value="InterPro"/>
</dbReference>
<evidence type="ECO:0000259" key="14">
    <source>
        <dbReference type="PROSITE" id="PS50929"/>
    </source>
</evidence>
<dbReference type="InterPro" id="IPR003593">
    <property type="entry name" value="AAA+_ATPase"/>
</dbReference>
<dbReference type="PANTHER" id="PTHR24223:SF443">
    <property type="entry name" value="MULTIDRUG-RESISTANCE LIKE PROTEIN 1, ISOFORM I"/>
    <property type="match status" value="1"/>
</dbReference>
<dbReference type="InterPro" id="IPR017871">
    <property type="entry name" value="ABC_transporter-like_CS"/>
</dbReference>
<proteinExistence type="inferred from homology"/>
<feature type="compositionally biased region" description="Acidic residues" evidence="11">
    <location>
        <begin position="862"/>
        <end position="874"/>
    </location>
</feature>
<dbReference type="GO" id="GO:0005774">
    <property type="term" value="C:vacuolar membrane"/>
    <property type="evidence" value="ECO:0007669"/>
    <property type="project" value="UniProtKB-SubCell"/>
</dbReference>
<dbReference type="SUPFAM" id="SSF52540">
    <property type="entry name" value="P-loop containing nucleoside triphosphate hydrolases"/>
    <property type="match status" value="2"/>
</dbReference>
<feature type="region of interest" description="Disordered" evidence="11">
    <location>
        <begin position="1541"/>
        <end position="1562"/>
    </location>
</feature>
<feature type="transmembrane region" description="Helical" evidence="12">
    <location>
        <begin position="1215"/>
        <end position="1237"/>
    </location>
</feature>
<dbReference type="CDD" id="cd03244">
    <property type="entry name" value="ABCC_MRP_domain2"/>
    <property type="match status" value="1"/>
</dbReference>
<dbReference type="SMART" id="SM00382">
    <property type="entry name" value="AAA"/>
    <property type="match status" value="2"/>
</dbReference>
<dbReference type="Gene3D" id="3.40.50.300">
    <property type="entry name" value="P-loop containing nucleotide triphosphate hydrolases"/>
    <property type="match status" value="2"/>
</dbReference>
<feature type="transmembrane region" description="Helical" evidence="12">
    <location>
        <begin position="168"/>
        <end position="187"/>
    </location>
</feature>
<dbReference type="Pfam" id="PF00664">
    <property type="entry name" value="ABC_membrane"/>
    <property type="match status" value="2"/>
</dbReference>
<evidence type="ECO:0000256" key="7">
    <source>
        <dbReference type="ARBA" id="ARBA00022741"/>
    </source>
</evidence>
<name>A0A0G4FEJ8_VITBC</name>
<feature type="transmembrane region" description="Helical" evidence="12">
    <location>
        <begin position="999"/>
        <end position="1021"/>
    </location>
</feature>